<evidence type="ECO:0000313" key="1">
    <source>
        <dbReference type="EMBL" id="CAJ1390151.1"/>
    </source>
</evidence>
<comment type="caution">
    <text evidence="1">The sequence shown here is derived from an EMBL/GenBank/DDBJ whole genome shotgun (WGS) entry which is preliminary data.</text>
</comment>
<protein>
    <submittedName>
        <fullName evidence="1">Uncharacterized protein</fullName>
    </submittedName>
</protein>
<dbReference type="EMBL" id="CAUJNA010002013">
    <property type="protein sequence ID" value="CAJ1390151.1"/>
    <property type="molecule type" value="Genomic_DNA"/>
</dbReference>
<proteinExistence type="predicted"/>
<organism evidence="1 2">
    <name type="scientific">Effrenium voratum</name>
    <dbReference type="NCBI Taxonomy" id="2562239"/>
    <lineage>
        <taxon>Eukaryota</taxon>
        <taxon>Sar</taxon>
        <taxon>Alveolata</taxon>
        <taxon>Dinophyceae</taxon>
        <taxon>Suessiales</taxon>
        <taxon>Symbiodiniaceae</taxon>
        <taxon>Effrenium</taxon>
    </lineage>
</organism>
<keyword evidence="2" id="KW-1185">Reference proteome</keyword>
<reference evidence="1" key="1">
    <citation type="submission" date="2023-08" db="EMBL/GenBank/DDBJ databases">
        <authorList>
            <person name="Chen Y."/>
            <person name="Shah S."/>
            <person name="Dougan E. K."/>
            <person name="Thang M."/>
            <person name="Chan C."/>
        </authorList>
    </citation>
    <scope>NUCLEOTIDE SEQUENCE</scope>
</reference>
<dbReference type="AlphaFoldDB" id="A0AA36ILT0"/>
<dbReference type="Proteomes" id="UP001178507">
    <property type="component" value="Unassembled WGS sequence"/>
</dbReference>
<sequence length="385" mass="44512">MKNAAGYRSLDSMLGLVVNQFRRFALDDFGVRIYACLRRSSGGIESDTWVMVTEGLGDEALLFASIMQISLRSLEEKDAKIHGGEIAREGVELYMIDLGERHKMYNVRAGHLCAFHLSLLETLAGKNADHEREGDELAWSLVFRFFLARPFLKGLFAELPAYRKAQVLSSAKSFLLRAQEPDFVPALCEKLQQLPTRLSWDFDQEDETKHIEDFIALLLQSVEHLHCGRRHAAREAVRGILRRHEKFSMRHVLGFQHAFASTMAELEPFSHEADTRWALFCQGEVLDVMLMAPFADRVDRIEQWAQEQQSRQVNFLAWQRLMQQAKVPETLVDNGFQRLRHDSGREDVYYDEVVAIFCQESMQHPFWSFEKLMANYCGTKLDEWN</sequence>
<accession>A0AA36ILT0</accession>
<evidence type="ECO:0000313" key="2">
    <source>
        <dbReference type="Proteomes" id="UP001178507"/>
    </source>
</evidence>
<gene>
    <name evidence="1" type="ORF">EVOR1521_LOCUS15644</name>
</gene>
<name>A0AA36ILT0_9DINO</name>